<reference evidence="3" key="1">
    <citation type="journal article" date="2023" name="G3 (Bethesda)">
        <title>A reference genome for the long-term kleptoplast-retaining sea slug Elysia crispata morphotype clarki.</title>
        <authorList>
            <person name="Eastman K.E."/>
            <person name="Pendleton A.L."/>
            <person name="Shaikh M.A."/>
            <person name="Suttiyut T."/>
            <person name="Ogas R."/>
            <person name="Tomko P."/>
            <person name="Gavelis G."/>
            <person name="Widhalm J.R."/>
            <person name="Wisecaver J.H."/>
        </authorList>
    </citation>
    <scope>NUCLEOTIDE SEQUENCE</scope>
    <source>
        <strain evidence="3">ECLA1</strain>
    </source>
</reference>
<evidence type="ECO:0000256" key="2">
    <source>
        <dbReference type="SAM" id="SignalP"/>
    </source>
</evidence>
<keyword evidence="1" id="KW-0175">Coiled coil</keyword>
<gene>
    <name evidence="3" type="ORF">RRG08_047502</name>
</gene>
<organism evidence="3 4">
    <name type="scientific">Elysia crispata</name>
    <name type="common">lettuce slug</name>
    <dbReference type="NCBI Taxonomy" id="231223"/>
    <lineage>
        <taxon>Eukaryota</taxon>
        <taxon>Metazoa</taxon>
        <taxon>Spiralia</taxon>
        <taxon>Lophotrochozoa</taxon>
        <taxon>Mollusca</taxon>
        <taxon>Gastropoda</taxon>
        <taxon>Heterobranchia</taxon>
        <taxon>Euthyneura</taxon>
        <taxon>Panpulmonata</taxon>
        <taxon>Sacoglossa</taxon>
        <taxon>Placobranchoidea</taxon>
        <taxon>Plakobranchidae</taxon>
        <taxon>Elysia</taxon>
    </lineage>
</organism>
<dbReference type="InterPro" id="IPR016186">
    <property type="entry name" value="C-type_lectin-like/link_sf"/>
</dbReference>
<evidence type="ECO:0000313" key="3">
    <source>
        <dbReference type="EMBL" id="KAK3720936.1"/>
    </source>
</evidence>
<comment type="caution">
    <text evidence="3">The sequence shown here is derived from an EMBL/GenBank/DDBJ whole genome shotgun (WGS) entry which is preliminary data.</text>
</comment>
<sequence>MSSNFMHCLLLVVILTSLVDANDSPVKLDVTVSGISSQTVNVSCSLDPSLTLMKTVDDLKIFGAKPKSKKNDFQTLASVNRWDPSPHLFSSLGIDTVNIDGFFGFESNKSDLSLSWTSPSIPSDQRFKCSVHGTDKTGQSVTISELVTHNTKHICHASNIDSFLHKVDNYAVSFNGVSTALKHVDNRIEDLRDEFNTSFQDVNDSSKSLTEKLIRKINGKIDEAETNAAAQFKDFLGGFQDMMQSLQKTLEDQTLQMKRLEARIEFHISDEFRGKHYLISKSAKTFNIQDDDATCESFGGYLVEIDDQSEFDFVYNFLRSIGTNDHFVTGANDIDQEGNEVYLRGVLVINWTSVEVRAEHARAGWSE</sequence>
<dbReference type="InterPro" id="IPR016187">
    <property type="entry name" value="CTDL_fold"/>
</dbReference>
<dbReference type="CDD" id="cd00037">
    <property type="entry name" value="CLECT"/>
    <property type="match status" value="1"/>
</dbReference>
<protein>
    <submittedName>
        <fullName evidence="3">Uncharacterized protein</fullName>
    </submittedName>
</protein>
<keyword evidence="2" id="KW-0732">Signal</keyword>
<dbReference type="Gene3D" id="1.20.120.20">
    <property type="entry name" value="Apolipoprotein"/>
    <property type="match status" value="1"/>
</dbReference>
<accession>A0AAE1CNZ4</accession>
<dbReference type="SUPFAM" id="SSF56436">
    <property type="entry name" value="C-type lectin-like"/>
    <property type="match status" value="1"/>
</dbReference>
<dbReference type="Proteomes" id="UP001283361">
    <property type="component" value="Unassembled WGS sequence"/>
</dbReference>
<dbReference type="AlphaFoldDB" id="A0AAE1CNZ4"/>
<evidence type="ECO:0000256" key="1">
    <source>
        <dbReference type="SAM" id="Coils"/>
    </source>
</evidence>
<dbReference type="Gene3D" id="3.10.100.10">
    <property type="entry name" value="Mannose-Binding Protein A, subunit A"/>
    <property type="match status" value="1"/>
</dbReference>
<keyword evidence="4" id="KW-1185">Reference proteome</keyword>
<name>A0AAE1CNZ4_9GAST</name>
<dbReference type="EMBL" id="JAWDGP010007402">
    <property type="protein sequence ID" value="KAK3720936.1"/>
    <property type="molecule type" value="Genomic_DNA"/>
</dbReference>
<feature type="coiled-coil region" evidence="1">
    <location>
        <begin position="243"/>
        <end position="270"/>
    </location>
</feature>
<evidence type="ECO:0000313" key="4">
    <source>
        <dbReference type="Proteomes" id="UP001283361"/>
    </source>
</evidence>
<feature type="chain" id="PRO_5042124501" evidence="2">
    <location>
        <begin position="22"/>
        <end position="367"/>
    </location>
</feature>
<proteinExistence type="predicted"/>
<feature type="signal peptide" evidence="2">
    <location>
        <begin position="1"/>
        <end position="21"/>
    </location>
</feature>